<gene>
    <name evidence="2" type="ORF">LEP1GSC195_3200</name>
</gene>
<dbReference type="RefSeq" id="WP_015680903.1">
    <property type="nucleotide sequence ID" value="NZ_AOGZ02000014.1"/>
</dbReference>
<dbReference type="PRINTS" id="PR00154">
    <property type="entry name" value="AMPBINDING"/>
</dbReference>
<dbReference type="PANTHER" id="PTHR43813">
    <property type="entry name" value="ACYL-ACTIVATING ENZYME 16, CHLOROPLASTIC-RELATED"/>
    <property type="match status" value="1"/>
</dbReference>
<dbReference type="InterPro" id="IPR042099">
    <property type="entry name" value="ANL_N_sf"/>
</dbReference>
<dbReference type="InterPro" id="IPR000873">
    <property type="entry name" value="AMP-dep_synth/lig_dom"/>
</dbReference>
<protein>
    <submittedName>
        <fullName evidence="2">AMP-binding enzyme</fullName>
    </submittedName>
</protein>
<dbReference type="InterPro" id="IPR052987">
    <property type="entry name" value="Chloroplast_AMP-bd_Enzymes"/>
</dbReference>
<dbReference type="PANTHER" id="PTHR43813:SF1">
    <property type="entry name" value="ACYL-ACTIVATING ENZYME 16, CHLOROPLASTIC-RELATED"/>
    <property type="match status" value="1"/>
</dbReference>
<dbReference type="SUPFAM" id="SSF56801">
    <property type="entry name" value="Acetyl-CoA synthetase-like"/>
    <property type="match status" value="1"/>
</dbReference>
<proteinExistence type="predicted"/>
<accession>R8ZZY9</accession>
<dbReference type="Gene3D" id="3.40.50.12780">
    <property type="entry name" value="N-terminal domain of ligase-like"/>
    <property type="match status" value="1"/>
</dbReference>
<dbReference type="PROSITE" id="PS00455">
    <property type="entry name" value="AMP_BINDING"/>
    <property type="match status" value="1"/>
</dbReference>
<evidence type="ECO:0000313" key="3">
    <source>
        <dbReference type="Proteomes" id="UP000013984"/>
    </source>
</evidence>
<dbReference type="EMBL" id="AOGZ02000014">
    <property type="protein sequence ID" value="EOQ95523.1"/>
    <property type="molecule type" value="Genomic_DNA"/>
</dbReference>
<dbReference type="AlphaFoldDB" id="R8ZZY9"/>
<keyword evidence="3" id="KW-1185">Reference proteome</keyword>
<dbReference type="OrthoDB" id="311554at2"/>
<dbReference type="Pfam" id="PF23562">
    <property type="entry name" value="AMP-binding_C_3"/>
    <property type="match status" value="1"/>
</dbReference>
<feature type="domain" description="AMP-dependent synthetase/ligase" evidence="1">
    <location>
        <begin position="35"/>
        <end position="465"/>
    </location>
</feature>
<dbReference type="Pfam" id="PF00501">
    <property type="entry name" value="AMP-binding"/>
    <property type="match status" value="1"/>
</dbReference>
<dbReference type="STRING" id="1218599.LEP1GSC195_3200"/>
<name>R8ZZY9_9LEPT</name>
<dbReference type="InterPro" id="IPR020845">
    <property type="entry name" value="AMP-binding_CS"/>
</dbReference>
<dbReference type="InterPro" id="IPR045851">
    <property type="entry name" value="AMP-bd_C_sf"/>
</dbReference>
<evidence type="ECO:0000313" key="2">
    <source>
        <dbReference type="EMBL" id="EOQ95523.1"/>
    </source>
</evidence>
<dbReference type="Gene3D" id="3.30.300.30">
    <property type="match status" value="1"/>
</dbReference>
<dbReference type="InterPro" id="IPR020459">
    <property type="entry name" value="AMP-binding"/>
</dbReference>
<organism evidence="2 3">
    <name type="scientific">Leptospira wolbachii serovar Codice str. CDC</name>
    <dbReference type="NCBI Taxonomy" id="1218599"/>
    <lineage>
        <taxon>Bacteria</taxon>
        <taxon>Pseudomonadati</taxon>
        <taxon>Spirochaetota</taxon>
        <taxon>Spirochaetia</taxon>
        <taxon>Leptospirales</taxon>
        <taxon>Leptospiraceae</taxon>
        <taxon>Leptospira</taxon>
    </lineage>
</organism>
<evidence type="ECO:0000259" key="1">
    <source>
        <dbReference type="Pfam" id="PF00501"/>
    </source>
</evidence>
<reference evidence="2" key="1">
    <citation type="submission" date="2013-04" db="EMBL/GenBank/DDBJ databases">
        <authorList>
            <person name="Harkins D.M."/>
            <person name="Durkin A.S."/>
            <person name="Brinkac L.M."/>
            <person name="Haft D.H."/>
            <person name="Selengut J.D."/>
            <person name="Sanka R."/>
            <person name="DePew J."/>
            <person name="Purushe J."/>
            <person name="Galloway R.L."/>
            <person name="Vinetz J.M."/>
            <person name="Sutton G.G."/>
            <person name="Nierman W.C."/>
            <person name="Fouts D.E."/>
        </authorList>
    </citation>
    <scope>NUCLEOTIDE SEQUENCE [LARGE SCALE GENOMIC DNA]</scope>
    <source>
        <strain evidence="2">CDC</strain>
    </source>
</reference>
<sequence length="641" mass="72626">MKVPHLEKKTLYHLVQEGRRLYGDLPVQSYKDNKKEYHDVKYNDFVSSVEGLSKGLLYLNTKTGDRIGIIADVGHQWLQVSMAVTNIGCVDVPRGTDATLDDISYILTHAECKIVFIENEKALLKFLPELKKLQIETVVLFGDHRSENTELGFPILNFSDLRKVGSSIDEDKFHSRGKQIQEEDLATIIYTSGTTGKPKGVMLTHGSILFEINSLVAEFRKTGVHVGEGDVTLGFLPPWHSGERIFETICFYSGIKIAFTTVPELGKDLAKAKPTILFTVPRVWESFYDKIKDTINKSNVFKKYFLKLLVWNSVNFSICYDLAFDRIPRLNSPKTIFQILSQILHFIQLIIYLPLLPISKLVLAKILSVLGGRLRYAFAGAGALQAEVDRFMYAIGMPILEVYGMTENSGVSTIRHYNDFSVGNVGKPINGVSIKLIDEFGKEVTKPGIKGVAHHHGFHNMKGYYLEEEKTKAVLTADRWLNSGDLLVYTAQGTLKFAGRAKDTIVLSGGENVEPEPIEICLKQSEYIDQAVVVGQDKKSLAALILLNFDKVQSYLELHSISLDLNNCLYNENEHLQKLVKEEVKRFVSDKNGFKSFERITNVYILQNPFVVHDELTQTQKVKRNRVQEKYHNEIESMYRK</sequence>
<dbReference type="Proteomes" id="UP000013984">
    <property type="component" value="Unassembled WGS sequence"/>
</dbReference>
<comment type="caution">
    <text evidence="2">The sequence shown here is derived from an EMBL/GenBank/DDBJ whole genome shotgun (WGS) entry which is preliminary data.</text>
</comment>